<dbReference type="PANTHER" id="PTHR10502:SF102">
    <property type="entry name" value="ANNEXIN B11"/>
    <property type="match status" value="1"/>
</dbReference>
<keyword evidence="5" id="KW-0111">Calcium/phospholipid-binding</keyword>
<reference evidence="8 9" key="1">
    <citation type="submission" date="2018-07" db="EMBL/GenBank/DDBJ databases">
        <title>Genome sequencing of oomycete isolates from Chile give support for New Zealand origin for Phytophthora kernoviae and make available the first Nothophytophthora sp. genome.</title>
        <authorList>
            <person name="Studholme D.J."/>
            <person name="Sanfuentes E."/>
            <person name="Panda P."/>
            <person name="Hill R."/>
            <person name="Sambles C."/>
            <person name="Grant M."/>
            <person name="Williams N.M."/>
            <person name="Mcdougal R.L."/>
        </authorList>
    </citation>
    <scope>NUCLEOTIDE SEQUENCE [LARGE SCALE GENOMIC DNA]</scope>
    <source>
        <strain evidence="6">Chile2</strain>
        <strain evidence="7">Chile4</strain>
    </source>
</reference>
<evidence type="ECO:0000256" key="4">
    <source>
        <dbReference type="ARBA" id="ARBA00023216"/>
    </source>
</evidence>
<comment type="similarity">
    <text evidence="1">Belongs to the annexin family.</text>
</comment>
<proteinExistence type="inferred from homology"/>
<dbReference type="SMART" id="SM00335">
    <property type="entry name" value="ANX"/>
    <property type="match status" value="8"/>
</dbReference>
<dbReference type="InterPro" id="IPR018502">
    <property type="entry name" value="Annexin_repeat"/>
</dbReference>
<evidence type="ECO:0008006" key="10">
    <source>
        <dbReference type="Google" id="ProtNLM"/>
    </source>
</evidence>
<gene>
    <name evidence="6" type="ORF">BBI17_003910</name>
    <name evidence="7" type="ORF">BBO99_00003893</name>
</gene>
<keyword evidence="4" id="KW-0041">Annexin</keyword>
<keyword evidence="8" id="KW-1185">Reference proteome</keyword>
<dbReference type="GO" id="GO:0005544">
    <property type="term" value="F:calcium-dependent phospholipid binding"/>
    <property type="evidence" value="ECO:0007669"/>
    <property type="project" value="UniProtKB-KW"/>
</dbReference>
<evidence type="ECO:0000313" key="8">
    <source>
        <dbReference type="Proteomes" id="UP000285624"/>
    </source>
</evidence>
<dbReference type="SUPFAM" id="SSF47874">
    <property type="entry name" value="Annexin"/>
    <property type="match status" value="2"/>
</dbReference>
<dbReference type="EMBL" id="MBDN02000085">
    <property type="protein sequence ID" value="RLN81222.1"/>
    <property type="molecule type" value="Genomic_DNA"/>
</dbReference>
<evidence type="ECO:0000256" key="5">
    <source>
        <dbReference type="ARBA" id="ARBA00023302"/>
    </source>
</evidence>
<dbReference type="PRINTS" id="PR00196">
    <property type="entry name" value="ANNEXIN"/>
</dbReference>
<evidence type="ECO:0000313" key="7">
    <source>
        <dbReference type="EMBL" id="RLN81222.1"/>
    </source>
</evidence>
<evidence type="ECO:0000256" key="2">
    <source>
        <dbReference type="ARBA" id="ARBA00022737"/>
    </source>
</evidence>
<keyword evidence="3" id="KW-0106">Calcium</keyword>
<dbReference type="InterPro" id="IPR037104">
    <property type="entry name" value="Annexin_sf"/>
</dbReference>
<dbReference type="InterPro" id="IPR001464">
    <property type="entry name" value="Annexin"/>
</dbReference>
<dbReference type="GO" id="GO:0005737">
    <property type="term" value="C:cytoplasm"/>
    <property type="evidence" value="ECO:0007669"/>
    <property type="project" value="TreeGrafter"/>
</dbReference>
<evidence type="ECO:0000256" key="3">
    <source>
        <dbReference type="ARBA" id="ARBA00022837"/>
    </source>
</evidence>
<dbReference type="Proteomes" id="UP000285883">
    <property type="component" value="Unassembled WGS sequence"/>
</dbReference>
<dbReference type="EMBL" id="MAYM02001222">
    <property type="protein sequence ID" value="RLN25731.1"/>
    <property type="molecule type" value="Genomic_DNA"/>
</dbReference>
<name>A0A3R7GNN4_9STRA</name>
<dbReference type="PROSITE" id="PS51897">
    <property type="entry name" value="ANNEXIN_2"/>
    <property type="match status" value="7"/>
</dbReference>
<evidence type="ECO:0000256" key="1">
    <source>
        <dbReference type="ARBA" id="ARBA00007831"/>
    </source>
</evidence>
<dbReference type="FunFam" id="1.10.220.10:FF:000002">
    <property type="entry name" value="Annexin"/>
    <property type="match status" value="1"/>
</dbReference>
<dbReference type="Gene3D" id="1.10.220.10">
    <property type="entry name" value="Annexin"/>
    <property type="match status" value="8"/>
</dbReference>
<evidence type="ECO:0000313" key="9">
    <source>
        <dbReference type="Proteomes" id="UP000285883"/>
    </source>
</evidence>
<organism evidence="6 9">
    <name type="scientific">Phytophthora kernoviae</name>
    <dbReference type="NCBI Taxonomy" id="325452"/>
    <lineage>
        <taxon>Eukaryota</taxon>
        <taxon>Sar</taxon>
        <taxon>Stramenopiles</taxon>
        <taxon>Oomycota</taxon>
        <taxon>Peronosporomycetes</taxon>
        <taxon>Peronosporales</taxon>
        <taxon>Peronosporaceae</taxon>
        <taxon>Phytophthora</taxon>
    </lineage>
</organism>
<dbReference type="Pfam" id="PF00191">
    <property type="entry name" value="Annexin"/>
    <property type="match status" value="8"/>
</dbReference>
<dbReference type="GO" id="GO:0005509">
    <property type="term" value="F:calcium ion binding"/>
    <property type="evidence" value="ECO:0007669"/>
    <property type="project" value="InterPro"/>
</dbReference>
<evidence type="ECO:0000313" key="6">
    <source>
        <dbReference type="EMBL" id="RLN25731.1"/>
    </source>
</evidence>
<protein>
    <recommendedName>
        <fullName evidence="10">Annexin</fullName>
    </recommendedName>
</protein>
<comment type="caution">
    <text evidence="6">The sequence shown here is derived from an EMBL/GenBank/DDBJ whole genome shotgun (WGS) entry which is preliminary data.</text>
</comment>
<keyword evidence="2" id="KW-0677">Repeat</keyword>
<dbReference type="GO" id="GO:0005886">
    <property type="term" value="C:plasma membrane"/>
    <property type="evidence" value="ECO:0007669"/>
    <property type="project" value="TreeGrafter"/>
</dbReference>
<accession>A0A3R7GNN4</accession>
<dbReference type="PANTHER" id="PTHR10502">
    <property type="entry name" value="ANNEXIN"/>
    <property type="match status" value="1"/>
</dbReference>
<dbReference type="Proteomes" id="UP000285624">
    <property type="component" value="Unassembled WGS sequence"/>
</dbReference>
<dbReference type="STRING" id="325452.A0A3R7GNN4"/>
<sequence length="1342" mass="150533">MLSLYPPSAFDAYKKDRTHFSASIDAAVEQIHAACEGIGTDDKALVEILGSRSPNERGLISLRYKELHGQSLRDLIKSETSGDFGYLLQLNCFTLPQAEAYILFHAMKGAGTSDHLLYSVLMGRTNEEMDLLKKAYFEMYDTDLAVGISDEISGDFLAAIMKELQEPLLDYKPSFHTKEKAAEDAELIYKAGEGKWGTDENNFIKVLLASPPAHLRNIEAAYETKYQHGLVYAIENEFSGSACAALTFFVRLSLEPWIFLAEHIEGTMAGMGTDETALSAAIVRYHSYLGHIMPAYEKKYKMSLHDRIQGEGSGKYQELLLQLIDGPRSVGNFAYVTKPFDEVRYDVVARQLNQLGVVVNAVHYFDTFDRANLRLVDGKTQADFDRDDVLTLSFTTFLARANIRRAELLNRLPQDVLALRVNTMIDMHAPLCGQSSSSWETPPQVLFGNWFPTIHHEFCRDFHTQFPLDRFFDRSKAPIDANLADVGSVTLGLISVVNMSEVYLRQFTDSLVIRKIMKNVQEGYLGQELPEYTDAVADAVVSRYKKGIAVADVVALLPGSIDSDHVALVDVLGVSALLTHYLTPQQLTVGFNVNKEPAILAEVTHATASFVTPDFLIDSVGMHYVSTVHAAPYWACAIKYTSMDKSIKVEDVDGATIKQCGSDQTATLPVFIVNLMYLYQSKQRDYTKMDNTTTFALGRRRESDADYIPLSVPETFGDSTLLSIDGSTWSKEHKDTPQSLSETPYGYAFTPDCQGLVDKALQQTGRNVQKYQAYLGDGLGNCAYQDSQEISPQTLCRLFMTADELLYRSLDGNLLALPACSSLLTTGANDEMVALELENLREVEWFMIETTFVSRIVRIQDNTSRQIRTFLLMLNLLGAASYSCHYIFILWSVWTFIRNSVYRPAAALSRHGTSRNVFIHIQEFVSLHCAAGAHANLQRIKWGADGGITDIEGPRGTPRVLILLLPTSIVLDVADSYQNHEVTPTVQYRESAPIDVSMQHIFTQAAHDVFHNVPLEYSREIDDACEQIRSATDGLGVDEKVLVSVLSSLSVSDRSLVIYRYKDLYREELKDTLSRDTVGDFRFLLLLFTMPLPEGEAFLLNVATVDRGTKERLLYPILLGRTNEEISIIKATYYYIFNKDLVYLMRSELSGDFRKVILMALDKLQVNYDPKIHTYEKAKADAALLYDAGENRWGTDEKTFIRVLFSSPREHLVVVNDIYKKKYVSDLEDAVRGEFSGYAAESLVFYVHLALEPDVAIARLLERTMKGLGTDEKGLSAAVIRYHWMEPQIEDTYEKLYGRSLEERIRTDTDANYGDLLVTMLNIPAENEVASDSAVDEAAPSP</sequence>
<dbReference type="GO" id="GO:0001786">
    <property type="term" value="F:phosphatidylserine binding"/>
    <property type="evidence" value="ECO:0007669"/>
    <property type="project" value="TreeGrafter"/>
</dbReference>